<evidence type="ECO:0000256" key="1">
    <source>
        <dbReference type="SAM" id="MobiDB-lite"/>
    </source>
</evidence>
<comment type="caution">
    <text evidence="3">The sequence shown here is derived from an EMBL/GenBank/DDBJ whole genome shotgun (WGS) entry which is preliminary data.</text>
</comment>
<feature type="region of interest" description="Disordered" evidence="1">
    <location>
        <begin position="394"/>
        <end position="471"/>
    </location>
</feature>
<organism evidence="3 4">
    <name type="scientific">Conger conger</name>
    <name type="common">Conger eel</name>
    <name type="synonym">Muraena conger</name>
    <dbReference type="NCBI Taxonomy" id="82655"/>
    <lineage>
        <taxon>Eukaryota</taxon>
        <taxon>Metazoa</taxon>
        <taxon>Chordata</taxon>
        <taxon>Craniata</taxon>
        <taxon>Vertebrata</taxon>
        <taxon>Euteleostomi</taxon>
        <taxon>Actinopterygii</taxon>
        <taxon>Neopterygii</taxon>
        <taxon>Teleostei</taxon>
        <taxon>Anguilliformes</taxon>
        <taxon>Congridae</taxon>
        <taxon>Conger</taxon>
    </lineage>
</organism>
<protein>
    <recommendedName>
        <fullName evidence="5">Transmembrane protein 108</fullName>
    </recommendedName>
</protein>
<feature type="compositionally biased region" description="Acidic residues" evidence="1">
    <location>
        <begin position="227"/>
        <end position="239"/>
    </location>
</feature>
<keyword evidence="2" id="KW-0472">Membrane</keyword>
<evidence type="ECO:0000313" key="4">
    <source>
        <dbReference type="Proteomes" id="UP001152803"/>
    </source>
</evidence>
<dbReference type="PANTHER" id="PTHR28673">
    <property type="entry name" value="TRANSMEMBRANE PROTEIN 108"/>
    <property type="match status" value="1"/>
</dbReference>
<evidence type="ECO:0000256" key="2">
    <source>
        <dbReference type="SAM" id="Phobius"/>
    </source>
</evidence>
<dbReference type="GO" id="GO:0008090">
    <property type="term" value="P:retrograde axonal transport"/>
    <property type="evidence" value="ECO:0007669"/>
    <property type="project" value="TreeGrafter"/>
</dbReference>
<accession>A0A9Q1DSC5</accession>
<evidence type="ECO:0008006" key="5">
    <source>
        <dbReference type="Google" id="ProtNLM"/>
    </source>
</evidence>
<feature type="transmembrane region" description="Helical" evidence="2">
    <location>
        <begin position="485"/>
        <end position="507"/>
    </location>
</feature>
<proteinExistence type="predicted"/>
<name>A0A9Q1DSC5_CONCO</name>
<reference evidence="3" key="1">
    <citation type="journal article" date="2023" name="Science">
        <title>Genome structures resolve the early diversification of teleost fishes.</title>
        <authorList>
            <person name="Parey E."/>
            <person name="Louis A."/>
            <person name="Montfort J."/>
            <person name="Bouchez O."/>
            <person name="Roques C."/>
            <person name="Iampietro C."/>
            <person name="Lluch J."/>
            <person name="Castinel A."/>
            <person name="Donnadieu C."/>
            <person name="Desvignes T."/>
            <person name="Floi Bucao C."/>
            <person name="Jouanno E."/>
            <person name="Wen M."/>
            <person name="Mejri S."/>
            <person name="Dirks R."/>
            <person name="Jansen H."/>
            <person name="Henkel C."/>
            <person name="Chen W.J."/>
            <person name="Zahm M."/>
            <person name="Cabau C."/>
            <person name="Klopp C."/>
            <person name="Thompson A.W."/>
            <person name="Robinson-Rechavi M."/>
            <person name="Braasch I."/>
            <person name="Lecointre G."/>
            <person name="Bobe J."/>
            <person name="Postlethwait J.H."/>
            <person name="Berthelot C."/>
            <person name="Roest Crollius H."/>
            <person name="Guiguen Y."/>
        </authorList>
    </citation>
    <scope>NUCLEOTIDE SEQUENCE</scope>
    <source>
        <strain evidence="3">Concon-B</strain>
    </source>
</reference>
<evidence type="ECO:0000313" key="3">
    <source>
        <dbReference type="EMBL" id="KAJ8279520.1"/>
    </source>
</evidence>
<dbReference type="Pfam" id="PF15759">
    <property type="entry name" value="TMEM108"/>
    <property type="match status" value="1"/>
</dbReference>
<dbReference type="GO" id="GO:1904115">
    <property type="term" value="C:axon cytoplasm"/>
    <property type="evidence" value="ECO:0007669"/>
    <property type="project" value="GOC"/>
</dbReference>
<feature type="region of interest" description="Disordered" evidence="1">
    <location>
        <begin position="20"/>
        <end position="45"/>
    </location>
</feature>
<feature type="transmembrane region" description="Helical" evidence="2">
    <location>
        <begin position="54"/>
        <end position="72"/>
    </location>
</feature>
<feature type="region of interest" description="Disordered" evidence="1">
    <location>
        <begin position="167"/>
        <end position="341"/>
    </location>
</feature>
<dbReference type="InterPro" id="IPR031508">
    <property type="entry name" value="TMEM108"/>
</dbReference>
<dbReference type="GO" id="GO:0097484">
    <property type="term" value="P:dendrite extension"/>
    <property type="evidence" value="ECO:0007669"/>
    <property type="project" value="TreeGrafter"/>
</dbReference>
<feature type="compositionally biased region" description="Polar residues" evidence="1">
    <location>
        <begin position="394"/>
        <end position="416"/>
    </location>
</feature>
<keyword evidence="2" id="KW-0812">Transmembrane</keyword>
<dbReference type="GO" id="GO:0097106">
    <property type="term" value="P:postsynaptic density organization"/>
    <property type="evidence" value="ECO:0007669"/>
    <property type="project" value="TreeGrafter"/>
</dbReference>
<keyword evidence="4" id="KW-1185">Reference proteome</keyword>
<dbReference type="AlphaFoldDB" id="A0A9Q1DSC5"/>
<dbReference type="GO" id="GO:0010008">
    <property type="term" value="C:endosome membrane"/>
    <property type="evidence" value="ECO:0007669"/>
    <property type="project" value="TreeGrafter"/>
</dbReference>
<feature type="compositionally biased region" description="Low complexity" evidence="1">
    <location>
        <begin position="251"/>
        <end position="267"/>
    </location>
</feature>
<dbReference type="GO" id="GO:0014069">
    <property type="term" value="C:postsynaptic density"/>
    <property type="evidence" value="ECO:0007669"/>
    <property type="project" value="TreeGrafter"/>
</dbReference>
<dbReference type="PANTHER" id="PTHR28673:SF1">
    <property type="entry name" value="TRANSMEMBRANE PROTEIN 108"/>
    <property type="match status" value="1"/>
</dbReference>
<sequence length="589" mass="62097">MFLGPAVQCCGQEECAGGGLIDDPSGSPRRSESHDHSGGGAGPNDTMKRSLQVLLYRLLSVLVILAAPAGLLSSAQELYPSRAPQEPISMVKQSPSPLHGQAEAISLDPVSWEEGSSSGTWDTRGSIQPTLAFAASILPHTSTDEVTPTHANHSISTPGDTATLVHAAIPSSSDGPGNRLASPSGRPESTGPSLSPLPTPPETPRDAPETVHTGVPDTTWMPPVEETNAEETNAEEPTDSDGPYIITERQPSSSFPSKFSSSSSSTSLDEMLKEIARTTPKLGHPHSITLRELHSSPPEDPTSPLQVDKESPTPPLVPPSGPASIPPVSSPPSAFPSLGSTVMDPTAVAKSEPTALSTTERVDALTSATGSDLLKLTTDLLPNATNLLRNVTDLLSGNNTDPLSNATYTLQSSEGNATDRGLGLPSSPLGNDSSTTEPASTATGNFLNRQVHTATPGPHGPGNHSGPVQDPQHTHATICLGKMDIVWIVLAISIPVSSCSVLLTICCMKRKKKASGQENNLSYWNNTITMDYFNRHAVELPREIQSLETAEEQETSLPPNGDYNDSDMVLVNPFCQETLFINRDKPSNT</sequence>
<dbReference type="GO" id="GO:0005769">
    <property type="term" value="C:early endosome"/>
    <property type="evidence" value="ECO:0007669"/>
    <property type="project" value="TreeGrafter"/>
</dbReference>
<keyword evidence="2" id="KW-1133">Transmembrane helix</keyword>
<feature type="compositionally biased region" description="Polar residues" evidence="1">
    <location>
        <begin position="428"/>
        <end position="453"/>
    </location>
</feature>
<dbReference type="EMBL" id="JAFJMO010000004">
    <property type="protein sequence ID" value="KAJ8279520.1"/>
    <property type="molecule type" value="Genomic_DNA"/>
</dbReference>
<dbReference type="OrthoDB" id="9944393at2759"/>
<gene>
    <name evidence="3" type="ORF">COCON_G00065860</name>
</gene>
<dbReference type="Proteomes" id="UP001152803">
    <property type="component" value="Unassembled WGS sequence"/>
</dbReference>
<feature type="compositionally biased region" description="Pro residues" evidence="1">
    <location>
        <begin position="312"/>
        <end position="334"/>
    </location>
</feature>